<dbReference type="InterPro" id="IPR000850">
    <property type="entry name" value="Adenylat/UMP-CMP_kin"/>
</dbReference>
<organism evidence="6 7">
    <name type="scientific">Tetrahymena thermophila (strain SB210)</name>
    <dbReference type="NCBI Taxonomy" id="312017"/>
    <lineage>
        <taxon>Eukaryota</taxon>
        <taxon>Sar</taxon>
        <taxon>Alveolata</taxon>
        <taxon>Ciliophora</taxon>
        <taxon>Intramacronucleata</taxon>
        <taxon>Oligohymenophorea</taxon>
        <taxon>Hymenostomatida</taxon>
        <taxon>Tetrahymenina</taxon>
        <taxon>Tetrahymenidae</taxon>
        <taxon>Tetrahymena</taxon>
    </lineage>
</organism>
<evidence type="ECO:0000256" key="5">
    <source>
        <dbReference type="SAM" id="MobiDB-lite"/>
    </source>
</evidence>
<dbReference type="CDD" id="cd22967">
    <property type="entry name" value="DD_AK7"/>
    <property type="match status" value="1"/>
</dbReference>
<feature type="region of interest" description="Disordered" evidence="5">
    <location>
        <begin position="138"/>
        <end position="167"/>
    </location>
</feature>
<feature type="region of interest" description="Disordered" evidence="5">
    <location>
        <begin position="657"/>
        <end position="684"/>
    </location>
</feature>
<feature type="compositionally biased region" description="Acidic residues" evidence="5">
    <location>
        <begin position="342"/>
        <end position="354"/>
    </location>
</feature>
<dbReference type="GeneID" id="7831575"/>
<evidence type="ECO:0000256" key="2">
    <source>
        <dbReference type="ARBA" id="ARBA00022741"/>
    </source>
</evidence>
<evidence type="ECO:0000256" key="1">
    <source>
        <dbReference type="ARBA" id="ARBA00022679"/>
    </source>
</evidence>
<accession>I7MLH8</accession>
<dbReference type="Gene3D" id="3.40.50.300">
    <property type="entry name" value="P-loop containing nucleotide triphosphate hydrolases"/>
    <property type="match status" value="1"/>
</dbReference>
<dbReference type="OrthoDB" id="10262413at2759"/>
<reference evidence="7" key="1">
    <citation type="journal article" date="2006" name="PLoS Biol.">
        <title>Macronuclear genome sequence of the ciliate Tetrahymena thermophila, a model eukaryote.</title>
        <authorList>
            <person name="Eisen J.A."/>
            <person name="Coyne R.S."/>
            <person name="Wu M."/>
            <person name="Wu D."/>
            <person name="Thiagarajan M."/>
            <person name="Wortman J.R."/>
            <person name="Badger J.H."/>
            <person name="Ren Q."/>
            <person name="Amedeo P."/>
            <person name="Jones K.M."/>
            <person name="Tallon L.J."/>
            <person name="Delcher A.L."/>
            <person name="Salzberg S.L."/>
            <person name="Silva J.C."/>
            <person name="Haas B.J."/>
            <person name="Majoros W.H."/>
            <person name="Farzad M."/>
            <person name="Carlton J.M."/>
            <person name="Smith R.K. Jr."/>
            <person name="Garg J."/>
            <person name="Pearlman R.E."/>
            <person name="Karrer K.M."/>
            <person name="Sun L."/>
            <person name="Manning G."/>
            <person name="Elde N.C."/>
            <person name="Turkewitz A.P."/>
            <person name="Asai D.J."/>
            <person name="Wilkes D.E."/>
            <person name="Wang Y."/>
            <person name="Cai H."/>
            <person name="Collins K."/>
            <person name="Stewart B.A."/>
            <person name="Lee S.R."/>
            <person name="Wilamowska K."/>
            <person name="Weinberg Z."/>
            <person name="Ruzzo W.L."/>
            <person name="Wloga D."/>
            <person name="Gaertig J."/>
            <person name="Frankel J."/>
            <person name="Tsao C.-C."/>
            <person name="Gorovsky M.A."/>
            <person name="Keeling P.J."/>
            <person name="Waller R.F."/>
            <person name="Patron N.J."/>
            <person name="Cherry J.M."/>
            <person name="Stover N.A."/>
            <person name="Krieger C.J."/>
            <person name="del Toro C."/>
            <person name="Ryder H.F."/>
            <person name="Williamson S.C."/>
            <person name="Barbeau R.A."/>
            <person name="Hamilton E.P."/>
            <person name="Orias E."/>
        </authorList>
    </citation>
    <scope>NUCLEOTIDE SEQUENCE [LARGE SCALE GENOMIC DNA]</scope>
    <source>
        <strain evidence="7">SB210</strain>
    </source>
</reference>
<dbReference type="EMBL" id="GG662547">
    <property type="protein sequence ID" value="EAS02125.2"/>
    <property type="molecule type" value="Genomic_DNA"/>
</dbReference>
<keyword evidence="7" id="KW-1185">Reference proteome</keyword>
<dbReference type="InParanoid" id="I7MLH8"/>
<evidence type="ECO:0000313" key="6">
    <source>
        <dbReference type="EMBL" id="EAS02125.2"/>
    </source>
</evidence>
<dbReference type="SUPFAM" id="SSF51735">
    <property type="entry name" value="NAD(P)-binding Rossmann-fold domains"/>
    <property type="match status" value="1"/>
</dbReference>
<dbReference type="InterPro" id="IPR036291">
    <property type="entry name" value="NAD(P)-bd_dom_sf"/>
</dbReference>
<dbReference type="PANTHER" id="PTHR23359">
    <property type="entry name" value="NUCLEOTIDE KINASE"/>
    <property type="match status" value="1"/>
</dbReference>
<name>I7MLH8_TETTS</name>
<dbReference type="Pfam" id="PF05186">
    <property type="entry name" value="Dpy-30"/>
    <property type="match status" value="1"/>
</dbReference>
<dbReference type="InterPro" id="IPR027417">
    <property type="entry name" value="P-loop_NTPase"/>
</dbReference>
<dbReference type="GO" id="GO:0006139">
    <property type="term" value="P:nucleobase-containing compound metabolic process"/>
    <property type="evidence" value="ECO:0007669"/>
    <property type="project" value="InterPro"/>
</dbReference>
<feature type="compositionally biased region" description="Basic and acidic residues" evidence="5">
    <location>
        <begin position="355"/>
        <end position="364"/>
    </location>
</feature>
<sequence>MTESVTTRKTAQKKEPLVQKRFFISSLNTLVGQALVESLRNDHINDENPHFIVGSLSPHDQSDVPRGVFRVIDTSKLTFLSKVILDSDVIIYDLNSCDLEEAEFAIKTLKMGEYKDEKILIFISSVMVWSNTPLREKKENDEIREEDGLEEPQSDNEDEAQNAGGDDEEVQKKVYLRYTEKEYTQRKPLPKYEVLKSLETMCIAAGNAKQNLRSYVLCSGIQYGNGEQVFYDHFQSAWLQDPEELIVVGDGKNRIPTIHVRDLAMFAKKIVDKPPNQSYIFAIDHNQKPTQLSLVQAISKGLGTGKVKHIDLAQAALSNNNFDIFSLDVRLRPSRVFDLTAEEEEQQQEDDEQDGVDKPPKGPEWHCKEGLIQNIAKLNKEFNDFNGLKPNRIFLAGPPASGKTYYGEKLAKHYNIPHILIKHVVEQFLKVNEAAKEEFENLKQTQVDAARTVFEAELKKKKPKKGEPVPVFDENAVVIRLPDTMLFQAFQWRLKQTDCQNRGYVLDGYPKTFAQAQGVFLKSKLADGEEDNENAEKIIDDTLIPESVVFFQASDEFLKQRVKELPEEKVAGTHYNEEGMNRRLADYRKHNEQNTGEPILFDFFKQNQIDPLIINSQNHDNEPFDNLRSFIERNGNFKNYQIHDDVQEIEREQDLNEQLEEQRKREQAEEQARNEKEEEQRRLQEEDYRLKMEKIKNQERDKLDERSQSLRQYLADNVVPFLTEGLIELCKTHPEDPVDQLAEYLFKRSLEVQFPDPSSYNPY</sequence>
<protein>
    <submittedName>
        <fullName evidence="6">Dpy-30 motif protein</fullName>
    </submittedName>
</protein>
<feature type="region of interest" description="Disordered" evidence="5">
    <location>
        <begin position="342"/>
        <end position="364"/>
    </location>
</feature>
<keyword evidence="2" id="KW-0547">Nucleotide-binding</keyword>
<dbReference type="Proteomes" id="UP000009168">
    <property type="component" value="Unassembled WGS sequence"/>
</dbReference>
<keyword evidence="3" id="KW-0418">Kinase</keyword>
<dbReference type="InterPro" id="IPR047499">
    <property type="entry name" value="DD_AK7"/>
</dbReference>
<keyword evidence="1" id="KW-0808">Transferase</keyword>
<dbReference type="GO" id="GO:0005524">
    <property type="term" value="F:ATP binding"/>
    <property type="evidence" value="ECO:0007669"/>
    <property type="project" value="InterPro"/>
</dbReference>
<evidence type="ECO:0000313" key="7">
    <source>
        <dbReference type="Proteomes" id="UP000009168"/>
    </source>
</evidence>
<evidence type="ECO:0000256" key="4">
    <source>
        <dbReference type="SAM" id="Coils"/>
    </source>
</evidence>
<dbReference type="STRING" id="312017.I7MLH8"/>
<keyword evidence="4" id="KW-0175">Coiled coil</keyword>
<gene>
    <name evidence="6" type="ORF">TTHERM_00558060</name>
</gene>
<dbReference type="InterPro" id="IPR007858">
    <property type="entry name" value="Dpy-30_motif"/>
</dbReference>
<dbReference type="GO" id="GO:0019205">
    <property type="term" value="F:nucleobase-containing compound kinase activity"/>
    <property type="evidence" value="ECO:0007669"/>
    <property type="project" value="InterPro"/>
</dbReference>
<dbReference type="eggNOG" id="KOG3078">
    <property type="taxonomic scope" value="Eukaryota"/>
</dbReference>
<feature type="compositionally biased region" description="Acidic residues" evidence="5">
    <location>
        <begin position="142"/>
        <end position="167"/>
    </location>
</feature>
<dbReference type="SUPFAM" id="SSF52540">
    <property type="entry name" value="P-loop containing nucleoside triphosphate hydrolases"/>
    <property type="match status" value="1"/>
</dbReference>
<evidence type="ECO:0000256" key="3">
    <source>
        <dbReference type="ARBA" id="ARBA00022777"/>
    </source>
</evidence>
<dbReference type="RefSeq" id="XP_001022370.2">
    <property type="nucleotide sequence ID" value="XM_001022370.2"/>
</dbReference>
<dbReference type="AlphaFoldDB" id="I7MLH8"/>
<dbReference type="Gene3D" id="3.40.50.720">
    <property type="entry name" value="NAD(P)-binding Rossmann-like Domain"/>
    <property type="match status" value="1"/>
</dbReference>
<proteinExistence type="predicted"/>
<dbReference type="Gene3D" id="1.20.890.10">
    <property type="entry name" value="cAMP-dependent protein kinase regulatory subunit, dimerization-anchoring domain"/>
    <property type="match status" value="1"/>
</dbReference>
<feature type="coiled-coil region" evidence="4">
    <location>
        <begin position="425"/>
        <end position="452"/>
    </location>
</feature>
<dbReference type="KEGG" id="tet:TTHERM_00558060"/>